<sequence length="96" mass="10202">MEGKVLARIAAIVFVAVAITATVIEMTREDVSTAPAPSAPSLQPPTDPLREGQRRCQRLGEAAANDAECLHIWAETRDRFLGRTPAPATPAPIGGR</sequence>
<evidence type="ECO:0000313" key="5">
    <source>
        <dbReference type="Proteomes" id="UP000256941"/>
    </source>
</evidence>
<dbReference type="Pfam" id="PF20084">
    <property type="entry name" value="TrbK"/>
    <property type="match status" value="1"/>
</dbReference>
<gene>
    <name evidence="4" type="ORF">BDD41_1797</name>
    <name evidence="3" type="ORF">BDD41_5007</name>
</gene>
<dbReference type="EMBL" id="QTUJ01000001">
    <property type="protein sequence ID" value="REF73255.1"/>
    <property type="molecule type" value="Genomic_DNA"/>
</dbReference>
<dbReference type="EMBL" id="QTUJ01000005">
    <property type="protein sequence ID" value="REF66752.1"/>
    <property type="molecule type" value="Genomic_DNA"/>
</dbReference>
<feature type="region of interest" description="Disordered" evidence="1">
    <location>
        <begin position="29"/>
        <end position="54"/>
    </location>
</feature>
<dbReference type="RefSeq" id="WP_116221360.1">
    <property type="nucleotide sequence ID" value="NZ_CP038196.1"/>
</dbReference>
<dbReference type="Proteomes" id="UP000256941">
    <property type="component" value="Unassembled WGS sequence"/>
</dbReference>
<evidence type="ECO:0000313" key="3">
    <source>
        <dbReference type="EMBL" id="REF66752.1"/>
    </source>
</evidence>
<protein>
    <submittedName>
        <fullName evidence="3">Conjugative transfer region protein TrbK</fullName>
    </submittedName>
</protein>
<feature type="compositionally biased region" description="Low complexity" evidence="1">
    <location>
        <begin position="32"/>
        <end position="41"/>
    </location>
</feature>
<dbReference type="NCBIfam" id="TIGR04360">
    <property type="entry name" value="other_trbK"/>
    <property type="match status" value="1"/>
</dbReference>
<dbReference type="AlphaFoldDB" id="A0A3D9XF93"/>
<accession>A0A3D9XF93</accession>
<dbReference type="InterPro" id="IPR027587">
    <property type="entry name" value="TrbK"/>
</dbReference>
<evidence type="ECO:0000256" key="1">
    <source>
        <dbReference type="SAM" id="MobiDB-lite"/>
    </source>
</evidence>
<keyword evidence="2" id="KW-0472">Membrane</keyword>
<reference evidence="3 5" key="1">
    <citation type="submission" date="2018-08" db="EMBL/GenBank/DDBJ databases">
        <title>Genomic Encyclopedia of Archaeal and Bacterial Type Strains, Phase II (KMG-II): from individual species to whole genera.</title>
        <authorList>
            <person name="Goeker M."/>
        </authorList>
    </citation>
    <scope>NUCLEOTIDE SEQUENCE [LARGE SCALE GENOMIC DNA]</scope>
    <source>
        <strain evidence="3 5">DSM 17099</strain>
    </source>
</reference>
<comment type="caution">
    <text evidence="3">The sequence shown here is derived from an EMBL/GenBank/DDBJ whole genome shotgun (WGS) entry which is preliminary data.</text>
</comment>
<name>A0A3D9XF93_PARVE</name>
<proteinExistence type="predicted"/>
<evidence type="ECO:0000256" key="2">
    <source>
        <dbReference type="SAM" id="Phobius"/>
    </source>
</evidence>
<keyword evidence="2" id="KW-0812">Transmembrane</keyword>
<keyword evidence="2" id="KW-1133">Transmembrane helix</keyword>
<feature type="transmembrane region" description="Helical" evidence="2">
    <location>
        <begin position="6"/>
        <end position="24"/>
    </location>
</feature>
<evidence type="ECO:0000313" key="4">
    <source>
        <dbReference type="EMBL" id="REF73255.1"/>
    </source>
</evidence>
<organism evidence="3 5">
    <name type="scientific">Paracoccus versutus</name>
    <name type="common">Thiobacillus versutus</name>
    <dbReference type="NCBI Taxonomy" id="34007"/>
    <lineage>
        <taxon>Bacteria</taxon>
        <taxon>Pseudomonadati</taxon>
        <taxon>Pseudomonadota</taxon>
        <taxon>Alphaproteobacteria</taxon>
        <taxon>Rhodobacterales</taxon>
        <taxon>Paracoccaceae</taxon>
        <taxon>Paracoccus</taxon>
    </lineage>
</organism>